<evidence type="ECO:0000313" key="1">
    <source>
        <dbReference type="EMBL" id="PMN92728.1"/>
    </source>
</evidence>
<evidence type="ECO:0000313" key="2">
    <source>
        <dbReference type="Proteomes" id="UP000235387"/>
    </source>
</evidence>
<dbReference type="AlphaFoldDB" id="A0A2N7LBT3"/>
<sequence length="123" mass="14052">MASMIPSAADIKNFKRLAKQQKRILQCSHMQALEFVARQHGYDSWHQVLKIADQGILFQIPDDTTNAQRVLLDNPLYSSVPVGWLIGRKPYPDFALRQDDCALPDKMTELEVPSSRWQAEKKG</sequence>
<proteinExistence type="predicted"/>
<dbReference type="Proteomes" id="UP000235387">
    <property type="component" value="Unassembled WGS sequence"/>
</dbReference>
<comment type="caution">
    <text evidence="1">The sequence shown here is derived from an EMBL/GenBank/DDBJ whole genome shotgun (WGS) entry which is preliminary data.</text>
</comment>
<name>A0A2N7LBT3_9GAMM</name>
<protein>
    <submittedName>
        <fullName evidence="1">Uncharacterized protein</fullName>
    </submittedName>
</protein>
<gene>
    <name evidence="1" type="ORF">BCT23_14730</name>
</gene>
<accession>A0A2N7LBT3</accession>
<dbReference type="EMBL" id="MDAL01000017">
    <property type="protein sequence ID" value="PMN92728.1"/>
    <property type="molecule type" value="Genomic_DNA"/>
</dbReference>
<organism evidence="1 2">
    <name type="scientific">Enterovibrio norvegicus</name>
    <dbReference type="NCBI Taxonomy" id="188144"/>
    <lineage>
        <taxon>Bacteria</taxon>
        <taxon>Pseudomonadati</taxon>
        <taxon>Pseudomonadota</taxon>
        <taxon>Gammaproteobacteria</taxon>
        <taxon>Vibrionales</taxon>
        <taxon>Vibrionaceae</taxon>
        <taxon>Enterovibrio</taxon>
    </lineage>
</organism>
<reference evidence="2" key="1">
    <citation type="submission" date="2016-07" db="EMBL/GenBank/DDBJ databases">
        <title>Nontailed viruses are major unrecognized killers of bacteria in the ocean.</title>
        <authorList>
            <person name="Kauffman K."/>
            <person name="Hussain F."/>
            <person name="Yang J."/>
            <person name="Arevalo P."/>
            <person name="Brown J."/>
            <person name="Cutler M."/>
            <person name="Kelly L."/>
            <person name="Polz M.F."/>
        </authorList>
    </citation>
    <scope>NUCLEOTIDE SEQUENCE [LARGE SCALE GENOMIC DNA]</scope>
    <source>
        <strain evidence="2">10N.261.45.A10</strain>
    </source>
</reference>